<organism evidence="7 8">
    <name type="scientific">Wickerhamomyces pijperi</name>
    <name type="common">Yeast</name>
    <name type="synonym">Pichia pijperi</name>
    <dbReference type="NCBI Taxonomy" id="599730"/>
    <lineage>
        <taxon>Eukaryota</taxon>
        <taxon>Fungi</taxon>
        <taxon>Dikarya</taxon>
        <taxon>Ascomycota</taxon>
        <taxon>Saccharomycotina</taxon>
        <taxon>Saccharomycetes</taxon>
        <taxon>Phaffomycetales</taxon>
        <taxon>Wickerhamomycetaceae</taxon>
        <taxon>Wickerhamomyces</taxon>
    </lineage>
</organism>
<dbReference type="OrthoDB" id="425211at2759"/>
<dbReference type="NCBIfam" id="NF001452">
    <property type="entry name" value="PRK00311.1"/>
    <property type="match status" value="1"/>
</dbReference>
<name>A0A9P8PKK6_WICPI</name>
<keyword evidence="6" id="KW-0566">Pantothenate biosynthesis</keyword>
<evidence type="ECO:0000256" key="3">
    <source>
        <dbReference type="ARBA" id="ARBA00012618"/>
    </source>
</evidence>
<comment type="similarity">
    <text evidence="2 6">Belongs to the PanB family.</text>
</comment>
<protein>
    <recommendedName>
        <fullName evidence="3 6">3-methyl-2-oxobutanoate hydroxymethyltransferase</fullName>
        <ecNumber evidence="3 6">2.1.2.11</ecNumber>
    </recommendedName>
</protein>
<dbReference type="PANTHER" id="PTHR20881:SF0">
    <property type="entry name" value="3-METHYL-2-OXOBUTANOATE HYDROXYMETHYLTRANSFERASE"/>
    <property type="match status" value="1"/>
</dbReference>
<dbReference type="PANTHER" id="PTHR20881">
    <property type="entry name" value="3-METHYL-2-OXOBUTANOATE HYDROXYMETHYLTRANSFERASE"/>
    <property type="match status" value="1"/>
</dbReference>
<dbReference type="GO" id="GO:0015940">
    <property type="term" value="P:pantothenate biosynthetic process"/>
    <property type="evidence" value="ECO:0007669"/>
    <property type="project" value="UniProtKB-KW"/>
</dbReference>
<dbReference type="EC" id="2.1.2.11" evidence="3 6"/>
<evidence type="ECO:0000256" key="2">
    <source>
        <dbReference type="ARBA" id="ARBA00008676"/>
    </source>
</evidence>
<dbReference type="GO" id="GO:0005739">
    <property type="term" value="C:mitochondrion"/>
    <property type="evidence" value="ECO:0007669"/>
    <property type="project" value="TreeGrafter"/>
</dbReference>
<comment type="function">
    <text evidence="6">Catalyzes the reversible reaction in which hydroxymethyl group from 5,10-methylenetetrahydrofolate is transferred onto alpha-ketoisovalerate to form ketopantoate.</text>
</comment>
<dbReference type="GO" id="GO:0003864">
    <property type="term" value="F:3-methyl-2-oxobutanoate hydroxymethyltransferase activity"/>
    <property type="evidence" value="ECO:0007669"/>
    <property type="project" value="UniProtKB-EC"/>
</dbReference>
<dbReference type="SUPFAM" id="SSF51621">
    <property type="entry name" value="Phosphoenolpyruvate/pyruvate domain"/>
    <property type="match status" value="1"/>
</dbReference>
<evidence type="ECO:0000313" key="7">
    <source>
        <dbReference type="EMBL" id="KAH3673721.1"/>
    </source>
</evidence>
<keyword evidence="4 6" id="KW-0808">Transferase</keyword>
<dbReference type="Proteomes" id="UP000774326">
    <property type="component" value="Unassembled WGS sequence"/>
</dbReference>
<dbReference type="InterPro" id="IPR040442">
    <property type="entry name" value="Pyrv_kinase-like_dom_sf"/>
</dbReference>
<comment type="catalytic activity">
    <reaction evidence="5 6">
        <text>(6R)-5,10-methylene-5,6,7,8-tetrahydrofolate + 3-methyl-2-oxobutanoate + H2O = 2-dehydropantoate + (6S)-5,6,7,8-tetrahydrofolate</text>
        <dbReference type="Rhea" id="RHEA:11824"/>
        <dbReference type="ChEBI" id="CHEBI:11561"/>
        <dbReference type="ChEBI" id="CHEBI:11851"/>
        <dbReference type="ChEBI" id="CHEBI:15377"/>
        <dbReference type="ChEBI" id="CHEBI:15636"/>
        <dbReference type="ChEBI" id="CHEBI:57453"/>
        <dbReference type="EC" id="2.1.2.11"/>
    </reaction>
</comment>
<proteinExistence type="inferred from homology"/>
<dbReference type="HAMAP" id="MF_00156">
    <property type="entry name" value="PanB"/>
    <property type="match status" value="1"/>
</dbReference>
<dbReference type="InterPro" id="IPR003700">
    <property type="entry name" value="Pantoate_hydroxy_MeTrfase"/>
</dbReference>
<accession>A0A9P8PKK6</accession>
<reference evidence="7" key="2">
    <citation type="submission" date="2021-01" db="EMBL/GenBank/DDBJ databases">
        <authorList>
            <person name="Schikora-Tamarit M.A."/>
        </authorList>
    </citation>
    <scope>NUCLEOTIDE SEQUENCE</scope>
    <source>
        <strain evidence="7">CBS2887</strain>
    </source>
</reference>
<reference evidence="7" key="1">
    <citation type="journal article" date="2021" name="Open Biol.">
        <title>Shared evolutionary footprints suggest mitochondrial oxidative damage underlies multiple complex I losses in fungi.</title>
        <authorList>
            <person name="Schikora-Tamarit M.A."/>
            <person name="Marcet-Houben M."/>
            <person name="Nosek J."/>
            <person name="Gabaldon T."/>
        </authorList>
    </citation>
    <scope>NUCLEOTIDE SEQUENCE</scope>
    <source>
        <strain evidence="7">CBS2887</strain>
    </source>
</reference>
<dbReference type="Pfam" id="PF02548">
    <property type="entry name" value="Pantoate_transf"/>
    <property type="match status" value="1"/>
</dbReference>
<evidence type="ECO:0000256" key="4">
    <source>
        <dbReference type="ARBA" id="ARBA00022679"/>
    </source>
</evidence>
<comment type="pathway">
    <text evidence="1 6">Cofactor biosynthesis; (R)-pantothenate biosynthesis; (R)-pantoate from 3-methyl-2-oxobutanoate: step 1/2.</text>
</comment>
<dbReference type="FunFam" id="3.20.20.60:FF:000003">
    <property type="entry name" value="3-methyl-2-oxobutanoate hydroxymethyltransferase"/>
    <property type="match status" value="1"/>
</dbReference>
<evidence type="ECO:0000256" key="5">
    <source>
        <dbReference type="ARBA" id="ARBA00049172"/>
    </source>
</evidence>
<dbReference type="InterPro" id="IPR015813">
    <property type="entry name" value="Pyrv/PenolPyrv_kinase-like_dom"/>
</dbReference>
<keyword evidence="8" id="KW-1185">Reference proteome</keyword>
<dbReference type="CDD" id="cd06557">
    <property type="entry name" value="KPHMT-like"/>
    <property type="match status" value="1"/>
</dbReference>
<dbReference type="GO" id="GO:0000287">
    <property type="term" value="F:magnesium ion binding"/>
    <property type="evidence" value="ECO:0007669"/>
    <property type="project" value="TreeGrafter"/>
</dbReference>
<evidence type="ECO:0000313" key="8">
    <source>
        <dbReference type="Proteomes" id="UP000774326"/>
    </source>
</evidence>
<dbReference type="NCBIfam" id="TIGR00222">
    <property type="entry name" value="panB"/>
    <property type="match status" value="1"/>
</dbReference>
<gene>
    <name evidence="7" type="ORF">WICPIJ_009703</name>
</gene>
<dbReference type="AlphaFoldDB" id="A0A9P8PKK6"/>
<evidence type="ECO:0000256" key="6">
    <source>
        <dbReference type="RuleBase" id="RU362100"/>
    </source>
</evidence>
<evidence type="ECO:0000256" key="1">
    <source>
        <dbReference type="ARBA" id="ARBA00005033"/>
    </source>
</evidence>
<dbReference type="Gene3D" id="3.20.20.60">
    <property type="entry name" value="Phosphoenolpyruvate-binding domains"/>
    <property type="match status" value="1"/>
</dbReference>
<comment type="caution">
    <text evidence="7">The sequence shown here is derived from an EMBL/GenBank/DDBJ whole genome shotgun (WGS) entry which is preliminary data.</text>
</comment>
<dbReference type="EMBL" id="JAEUBG010005602">
    <property type="protein sequence ID" value="KAH3673721.1"/>
    <property type="molecule type" value="Genomic_DNA"/>
</dbReference>
<sequence>MFRCLRVVQPTIRSQLVSLHSQCLNQIRHSSHQAAKQSKVTISTIAKLHSTQSKITMLTAYDYISAKIADSSGVDIVLVGDSLAMASLGYDDTNEIPFDEFLYHCRAVSRGVERAFVVADLPFGSYESSVAQAVESSIALVSKGRANAVKLEGGKEICATVRRLTELGIPVCGHIGLTPQRANALGGFKSQGKSVQNAIRLYEDALALQEAGCFSMVVEAVPSELAELITEKLDVPTIGIGAGPHTSGQVLVQTDMLGFLGPDAHTPKFVKRYADGFGTCVDAVKQYVKDVQEVSFPEMGKNTYKVKEDVLSGFKEYLKSQEK</sequence>